<evidence type="ECO:0000259" key="2">
    <source>
        <dbReference type="SMART" id="SM00757"/>
    </source>
</evidence>
<dbReference type="Proteomes" id="UP000076761">
    <property type="component" value="Unassembled WGS sequence"/>
</dbReference>
<proteinExistence type="predicted"/>
<dbReference type="SMART" id="SM00757">
    <property type="entry name" value="CRA"/>
    <property type="match status" value="1"/>
</dbReference>
<protein>
    <recommendedName>
        <fullName evidence="2">CRA domain-containing protein</fullName>
    </recommendedName>
</protein>
<feature type="domain" description="CRA" evidence="2">
    <location>
        <begin position="187"/>
        <end position="278"/>
    </location>
</feature>
<keyword evidence="4" id="KW-1185">Reference proteome</keyword>
<evidence type="ECO:0000313" key="3">
    <source>
        <dbReference type="EMBL" id="KZT26470.1"/>
    </source>
</evidence>
<dbReference type="InParanoid" id="A0A165TCP1"/>
<dbReference type="PROSITE" id="PS50896">
    <property type="entry name" value="LISH"/>
    <property type="match status" value="1"/>
</dbReference>
<dbReference type="InterPro" id="IPR006594">
    <property type="entry name" value="LisH"/>
</dbReference>
<name>A0A165TCP1_9AGAM</name>
<dbReference type="Pfam" id="PF10607">
    <property type="entry name" value="CTLH"/>
    <property type="match status" value="1"/>
</dbReference>
<evidence type="ECO:0000313" key="4">
    <source>
        <dbReference type="Proteomes" id="UP000076761"/>
    </source>
</evidence>
<sequence>MSSGPWGVKTSLPNAHFLNPIPQHLRALVVDYLFQNCYGDTARTLLNDSGVRQLDADGDEIMSEPTAPSPDPLSLPPEAVRSLALRREIRRNILSGRVEHAMDLITQHFPSVLTPAPSSHSSSSPPPPDTTQFLYARSLEPHHISLNLRIQAFIEAMRTSPLPGDPPPTPALTDSDTDKVQLVHSARKLNIAVQALPDQEDLKQYAKELEHVMSLLAYTVPENSPAARYMSPERREAVADQVNSAILHRTGYRSTSSVELSARYTTVLWSFLHDLKVKPPPESSRPAGVRLPPNDTSGPVPNKATDKDSDIVPVFDLQQFLTSRTS</sequence>
<feature type="region of interest" description="Disordered" evidence="1">
    <location>
        <begin position="112"/>
        <end position="133"/>
    </location>
</feature>
<dbReference type="PANTHER" id="PTHR12864">
    <property type="entry name" value="RAN BINDING PROTEIN 9-RELATED"/>
    <property type="match status" value="1"/>
</dbReference>
<evidence type="ECO:0000256" key="1">
    <source>
        <dbReference type="SAM" id="MobiDB-lite"/>
    </source>
</evidence>
<feature type="region of interest" description="Disordered" evidence="1">
    <location>
        <begin position="280"/>
        <end position="311"/>
    </location>
</feature>
<reference evidence="3 4" key="1">
    <citation type="journal article" date="2016" name="Mol. Biol. Evol.">
        <title>Comparative Genomics of Early-Diverging Mushroom-Forming Fungi Provides Insights into the Origins of Lignocellulose Decay Capabilities.</title>
        <authorList>
            <person name="Nagy L.G."/>
            <person name="Riley R."/>
            <person name="Tritt A."/>
            <person name="Adam C."/>
            <person name="Daum C."/>
            <person name="Floudas D."/>
            <person name="Sun H."/>
            <person name="Yadav J.S."/>
            <person name="Pangilinan J."/>
            <person name="Larsson K.H."/>
            <person name="Matsuura K."/>
            <person name="Barry K."/>
            <person name="Labutti K."/>
            <person name="Kuo R."/>
            <person name="Ohm R.A."/>
            <person name="Bhattacharya S.S."/>
            <person name="Shirouzu T."/>
            <person name="Yoshinaga Y."/>
            <person name="Martin F.M."/>
            <person name="Grigoriev I.V."/>
            <person name="Hibbett D.S."/>
        </authorList>
    </citation>
    <scope>NUCLEOTIDE SEQUENCE [LARGE SCALE GENOMIC DNA]</scope>
    <source>
        <strain evidence="3 4">HHB14362 ss-1</strain>
    </source>
</reference>
<dbReference type="InterPro" id="IPR024964">
    <property type="entry name" value="CTLH/CRA"/>
</dbReference>
<dbReference type="InterPro" id="IPR050618">
    <property type="entry name" value="Ubq-SigPath_Reg"/>
</dbReference>
<dbReference type="InterPro" id="IPR013144">
    <property type="entry name" value="CRA_dom"/>
</dbReference>
<gene>
    <name evidence="3" type="ORF">NEOLEDRAFT_1177475</name>
</gene>
<organism evidence="3 4">
    <name type="scientific">Neolentinus lepideus HHB14362 ss-1</name>
    <dbReference type="NCBI Taxonomy" id="1314782"/>
    <lineage>
        <taxon>Eukaryota</taxon>
        <taxon>Fungi</taxon>
        <taxon>Dikarya</taxon>
        <taxon>Basidiomycota</taxon>
        <taxon>Agaricomycotina</taxon>
        <taxon>Agaricomycetes</taxon>
        <taxon>Gloeophyllales</taxon>
        <taxon>Gloeophyllaceae</taxon>
        <taxon>Neolentinus</taxon>
    </lineage>
</organism>
<accession>A0A165TCP1</accession>
<dbReference type="EMBL" id="KV425566">
    <property type="protein sequence ID" value="KZT26470.1"/>
    <property type="molecule type" value="Genomic_DNA"/>
</dbReference>
<dbReference type="OrthoDB" id="8048523at2759"/>
<dbReference type="AlphaFoldDB" id="A0A165TCP1"/>